<dbReference type="Proteomes" id="UP001627284">
    <property type="component" value="Unassembled WGS sequence"/>
</dbReference>
<evidence type="ECO:0000313" key="3">
    <source>
        <dbReference type="Proteomes" id="UP001627284"/>
    </source>
</evidence>
<keyword evidence="3" id="KW-1185">Reference proteome</keyword>
<name>A0ABD2T1N1_9SOLN</name>
<feature type="compositionally biased region" description="Basic and acidic residues" evidence="1">
    <location>
        <begin position="68"/>
        <end position="81"/>
    </location>
</feature>
<organism evidence="2 3">
    <name type="scientific">Solanum stoloniferum</name>
    <dbReference type="NCBI Taxonomy" id="62892"/>
    <lineage>
        <taxon>Eukaryota</taxon>
        <taxon>Viridiplantae</taxon>
        <taxon>Streptophyta</taxon>
        <taxon>Embryophyta</taxon>
        <taxon>Tracheophyta</taxon>
        <taxon>Spermatophyta</taxon>
        <taxon>Magnoliopsida</taxon>
        <taxon>eudicotyledons</taxon>
        <taxon>Gunneridae</taxon>
        <taxon>Pentapetalae</taxon>
        <taxon>asterids</taxon>
        <taxon>lamiids</taxon>
        <taxon>Solanales</taxon>
        <taxon>Solanaceae</taxon>
        <taxon>Solanoideae</taxon>
        <taxon>Solaneae</taxon>
        <taxon>Solanum</taxon>
    </lineage>
</organism>
<evidence type="ECO:0000313" key="2">
    <source>
        <dbReference type="EMBL" id="KAL3350128.1"/>
    </source>
</evidence>
<protein>
    <submittedName>
        <fullName evidence="2">Uncharacterized protein</fullName>
    </submittedName>
</protein>
<feature type="compositionally biased region" description="Low complexity" evidence="1">
    <location>
        <begin position="50"/>
        <end position="67"/>
    </location>
</feature>
<dbReference type="InterPro" id="IPR033371">
    <property type="entry name" value="ARGLU1"/>
</dbReference>
<dbReference type="EMBL" id="JBJKTR010000013">
    <property type="protein sequence ID" value="KAL3350128.1"/>
    <property type="molecule type" value="Genomic_DNA"/>
</dbReference>
<dbReference type="PANTHER" id="PTHR31711:SF1">
    <property type="entry name" value="ARGININE AND GLUTAMATE-RICH PROTEIN 1"/>
    <property type="match status" value="1"/>
</dbReference>
<evidence type="ECO:0000256" key="1">
    <source>
        <dbReference type="SAM" id="MobiDB-lite"/>
    </source>
</evidence>
<dbReference type="PANTHER" id="PTHR31711">
    <property type="entry name" value="ARGININE AND GLUTAMATE-RICH PROTEIN 1"/>
    <property type="match status" value="1"/>
</dbReference>
<feature type="region of interest" description="Disordered" evidence="1">
    <location>
        <begin position="1"/>
        <end position="81"/>
    </location>
</feature>
<sequence length="113" mass="13082">MIKDGARVYSLQFMRKRSRSLSPRRRKSRSPATRRHKSRSPRNHRRQRSRSTSLSPIGKSPGSSIGSKEQKGISEKNKLDEEEKKRIQVEVCYKALTCIFSAYVNMEVSPLFL</sequence>
<feature type="compositionally biased region" description="Basic residues" evidence="1">
    <location>
        <begin position="14"/>
        <end position="49"/>
    </location>
</feature>
<reference evidence="2 3" key="1">
    <citation type="submission" date="2024-05" db="EMBL/GenBank/DDBJ databases">
        <title>De novo assembly of an allotetraploid wild potato.</title>
        <authorList>
            <person name="Hosaka A.J."/>
        </authorList>
    </citation>
    <scope>NUCLEOTIDE SEQUENCE [LARGE SCALE GENOMIC DNA]</scope>
    <source>
        <tissue evidence="2">Young leaves</tissue>
    </source>
</reference>
<comment type="caution">
    <text evidence="2">The sequence shown here is derived from an EMBL/GenBank/DDBJ whole genome shotgun (WGS) entry which is preliminary data.</text>
</comment>
<accession>A0ABD2T1N1</accession>
<dbReference type="AlphaFoldDB" id="A0ABD2T1N1"/>
<gene>
    <name evidence="2" type="ORF">AABB24_022905</name>
</gene>
<proteinExistence type="predicted"/>